<gene>
    <name evidence="2" type="ORF">SAMN04488029_3164</name>
</gene>
<sequence length="56" mass="6261">MKKNRILFALNLIALFVLTSCHEDPVLEKFEQIHNTPSTMIEGSSDSILDGGEDIE</sequence>
<evidence type="ECO:0000256" key="1">
    <source>
        <dbReference type="SAM" id="SignalP"/>
    </source>
</evidence>
<dbReference type="PROSITE" id="PS51257">
    <property type="entry name" value="PROKAR_LIPOPROTEIN"/>
    <property type="match status" value="1"/>
</dbReference>
<dbReference type="AlphaFoldDB" id="A0A1W2GJY4"/>
<protein>
    <recommendedName>
        <fullName evidence="4">Secreted protein</fullName>
    </recommendedName>
</protein>
<proteinExistence type="predicted"/>
<accession>A0A1W2GJY4</accession>
<evidence type="ECO:0008006" key="4">
    <source>
        <dbReference type="Google" id="ProtNLM"/>
    </source>
</evidence>
<organism evidence="2 3">
    <name type="scientific">Reichenbachiella faecimaris</name>
    <dbReference type="NCBI Taxonomy" id="692418"/>
    <lineage>
        <taxon>Bacteria</taxon>
        <taxon>Pseudomonadati</taxon>
        <taxon>Bacteroidota</taxon>
        <taxon>Cytophagia</taxon>
        <taxon>Cytophagales</taxon>
        <taxon>Reichenbachiellaceae</taxon>
        <taxon>Reichenbachiella</taxon>
    </lineage>
</organism>
<name>A0A1W2GJY4_REIFA</name>
<keyword evidence="1" id="KW-0732">Signal</keyword>
<feature type="chain" id="PRO_5012777456" description="Secreted protein" evidence="1">
    <location>
        <begin position="23"/>
        <end position="56"/>
    </location>
</feature>
<dbReference type="STRING" id="692418.SAMN04488029_3164"/>
<evidence type="ECO:0000313" key="2">
    <source>
        <dbReference type="EMBL" id="SMD36960.1"/>
    </source>
</evidence>
<keyword evidence="3" id="KW-1185">Reference proteome</keyword>
<feature type="signal peptide" evidence="1">
    <location>
        <begin position="1"/>
        <end position="22"/>
    </location>
</feature>
<reference evidence="2 3" key="1">
    <citation type="submission" date="2017-04" db="EMBL/GenBank/DDBJ databases">
        <authorList>
            <person name="Afonso C.L."/>
            <person name="Miller P.J."/>
            <person name="Scott M.A."/>
            <person name="Spackman E."/>
            <person name="Goraichik I."/>
            <person name="Dimitrov K.M."/>
            <person name="Suarez D.L."/>
            <person name="Swayne D.E."/>
        </authorList>
    </citation>
    <scope>NUCLEOTIDE SEQUENCE [LARGE SCALE GENOMIC DNA]</scope>
    <source>
        <strain evidence="2 3">DSM 26133</strain>
    </source>
</reference>
<evidence type="ECO:0000313" key="3">
    <source>
        <dbReference type="Proteomes" id="UP000192472"/>
    </source>
</evidence>
<dbReference type="EMBL" id="FWYF01000003">
    <property type="protein sequence ID" value="SMD36960.1"/>
    <property type="molecule type" value="Genomic_DNA"/>
</dbReference>
<dbReference type="RefSeq" id="WP_176214807.1">
    <property type="nucleotide sequence ID" value="NZ_FWYF01000003.1"/>
</dbReference>
<dbReference type="Proteomes" id="UP000192472">
    <property type="component" value="Unassembled WGS sequence"/>
</dbReference>